<dbReference type="SMART" id="SM00387">
    <property type="entry name" value="HATPase_c"/>
    <property type="match status" value="1"/>
</dbReference>
<dbReference type="PANTHER" id="PTHR45528:SF1">
    <property type="entry name" value="SENSOR HISTIDINE KINASE CPXA"/>
    <property type="match status" value="1"/>
</dbReference>
<dbReference type="PROSITE" id="PS50109">
    <property type="entry name" value="HIS_KIN"/>
    <property type="match status" value="1"/>
</dbReference>
<evidence type="ECO:0000256" key="5">
    <source>
        <dbReference type="ARBA" id="ARBA00022553"/>
    </source>
</evidence>
<keyword evidence="6" id="KW-0808">Transferase</keyword>
<evidence type="ECO:0000259" key="16">
    <source>
        <dbReference type="PROSITE" id="PS50885"/>
    </source>
</evidence>
<comment type="catalytic activity">
    <reaction evidence="1">
        <text>ATP + protein L-histidine = ADP + protein N-phospho-L-histidine.</text>
        <dbReference type="EC" id="2.7.13.3"/>
    </reaction>
</comment>
<dbReference type="PRINTS" id="PR00344">
    <property type="entry name" value="BCTRLSENSOR"/>
</dbReference>
<gene>
    <name evidence="17" type="ORF">N783_15775</name>
</gene>
<evidence type="ECO:0000313" key="18">
    <source>
        <dbReference type="Proteomes" id="UP000030403"/>
    </source>
</evidence>
<dbReference type="InterPro" id="IPR005467">
    <property type="entry name" value="His_kinase_dom"/>
</dbReference>
<protein>
    <recommendedName>
        <fullName evidence="3">histidine kinase</fullName>
        <ecNumber evidence="3">2.7.13.3</ecNumber>
    </recommendedName>
</protein>
<dbReference type="Pfam" id="PF00512">
    <property type="entry name" value="HisKA"/>
    <property type="match status" value="1"/>
</dbReference>
<dbReference type="Gene3D" id="3.30.565.10">
    <property type="entry name" value="Histidine kinase-like ATPase, C-terminal domain"/>
    <property type="match status" value="1"/>
</dbReference>
<dbReference type="GO" id="GO:0000155">
    <property type="term" value="F:phosphorelay sensor kinase activity"/>
    <property type="evidence" value="ECO:0007669"/>
    <property type="project" value="InterPro"/>
</dbReference>
<dbReference type="FunFam" id="3.30.565.10:FF:000006">
    <property type="entry name" value="Sensor histidine kinase WalK"/>
    <property type="match status" value="1"/>
</dbReference>
<feature type="transmembrane region" description="Helical" evidence="14">
    <location>
        <begin position="65"/>
        <end position="84"/>
    </location>
</feature>
<dbReference type="Gene3D" id="1.10.287.130">
    <property type="match status" value="1"/>
</dbReference>
<dbReference type="InterPro" id="IPR003661">
    <property type="entry name" value="HisK_dim/P_dom"/>
</dbReference>
<evidence type="ECO:0000256" key="1">
    <source>
        <dbReference type="ARBA" id="ARBA00000085"/>
    </source>
</evidence>
<evidence type="ECO:0000256" key="7">
    <source>
        <dbReference type="ARBA" id="ARBA00022692"/>
    </source>
</evidence>
<dbReference type="EC" id="2.7.13.3" evidence="3"/>
<dbReference type="EMBL" id="AVPF01000047">
    <property type="protein sequence ID" value="KGX84868.1"/>
    <property type="molecule type" value="Genomic_DNA"/>
</dbReference>
<evidence type="ECO:0000256" key="10">
    <source>
        <dbReference type="ARBA" id="ARBA00022840"/>
    </source>
</evidence>
<feature type="domain" description="HAMP" evidence="16">
    <location>
        <begin position="86"/>
        <end position="138"/>
    </location>
</feature>
<comment type="subcellular location">
    <subcellularLocation>
        <location evidence="2">Cell membrane</location>
        <topology evidence="2">Multi-pass membrane protein</topology>
    </subcellularLocation>
</comment>
<dbReference type="CDD" id="cd00075">
    <property type="entry name" value="HATPase"/>
    <property type="match status" value="1"/>
</dbReference>
<dbReference type="InterPro" id="IPR036097">
    <property type="entry name" value="HisK_dim/P_sf"/>
</dbReference>
<keyword evidence="9 17" id="KW-0418">Kinase</keyword>
<dbReference type="InterPro" id="IPR050398">
    <property type="entry name" value="HssS/ArlS-like"/>
</dbReference>
<dbReference type="Proteomes" id="UP000030403">
    <property type="component" value="Unassembled WGS sequence"/>
</dbReference>
<evidence type="ECO:0000256" key="11">
    <source>
        <dbReference type="ARBA" id="ARBA00022989"/>
    </source>
</evidence>
<keyword evidence="5" id="KW-0597">Phosphoprotein</keyword>
<sequence length="359" mass="41322">MLKSIRNSLPHSFLVRLTIVNVAFITLFTFITGMAIYQTACFLVDGINTVQSTAQQNFKRTLFQYLWMFSFITVVIGSIVHYFATKQLIDPVRQMIHSTQQLRVGKYLKVQKRTSKDEMGQLVSHFNSLTEQLEQNEKHRHKVLSDMAHEFRTPLSNLNGYLTGLKSGVIKGNTDLYQSLLHESQRLTQMVEQLEQLKEWDLLTHQPIMHKEQASVTELIQNGITAFEWSLEESNIEVKTDLQEATLPLHVSGIQQVLSNLLDNAIQYYQGENTILIKGEVRDQYYRVSITSEGQKISESEQEKIFSRFYRTDPSRSRTTGGSGLGLAISKEIVEQHDGRIWLESDGSVHSFYFEIPFY</sequence>
<dbReference type="InterPro" id="IPR003660">
    <property type="entry name" value="HAMP_dom"/>
</dbReference>
<dbReference type="GO" id="GO:0005524">
    <property type="term" value="F:ATP binding"/>
    <property type="evidence" value="ECO:0007669"/>
    <property type="project" value="UniProtKB-KW"/>
</dbReference>
<keyword evidence="11 14" id="KW-1133">Transmembrane helix</keyword>
<evidence type="ECO:0000256" key="9">
    <source>
        <dbReference type="ARBA" id="ARBA00022777"/>
    </source>
</evidence>
<keyword evidence="18" id="KW-1185">Reference proteome</keyword>
<dbReference type="SMART" id="SM00388">
    <property type="entry name" value="HisKA"/>
    <property type="match status" value="1"/>
</dbReference>
<dbReference type="GO" id="GO:0005886">
    <property type="term" value="C:plasma membrane"/>
    <property type="evidence" value="ECO:0007669"/>
    <property type="project" value="UniProtKB-SubCell"/>
</dbReference>
<dbReference type="Pfam" id="PF00672">
    <property type="entry name" value="HAMP"/>
    <property type="match status" value="1"/>
</dbReference>
<dbReference type="CDD" id="cd06225">
    <property type="entry name" value="HAMP"/>
    <property type="match status" value="1"/>
</dbReference>
<keyword evidence="10" id="KW-0067">ATP-binding</keyword>
<organism evidence="17 18">
    <name type="scientific">Pontibacillus marinus BH030004 = DSM 16465</name>
    <dbReference type="NCBI Taxonomy" id="1385511"/>
    <lineage>
        <taxon>Bacteria</taxon>
        <taxon>Bacillati</taxon>
        <taxon>Bacillota</taxon>
        <taxon>Bacilli</taxon>
        <taxon>Bacillales</taxon>
        <taxon>Bacillaceae</taxon>
        <taxon>Pontibacillus</taxon>
    </lineage>
</organism>
<evidence type="ECO:0000256" key="4">
    <source>
        <dbReference type="ARBA" id="ARBA00022475"/>
    </source>
</evidence>
<accession>A0A0A5G189</accession>
<dbReference type="Gene3D" id="6.10.340.10">
    <property type="match status" value="1"/>
</dbReference>
<evidence type="ECO:0000256" key="8">
    <source>
        <dbReference type="ARBA" id="ARBA00022741"/>
    </source>
</evidence>
<dbReference type="InterPro" id="IPR036890">
    <property type="entry name" value="HATPase_C_sf"/>
</dbReference>
<dbReference type="PANTHER" id="PTHR45528">
    <property type="entry name" value="SENSOR HISTIDINE KINASE CPXA"/>
    <property type="match status" value="1"/>
</dbReference>
<dbReference type="SUPFAM" id="SSF158472">
    <property type="entry name" value="HAMP domain-like"/>
    <property type="match status" value="1"/>
</dbReference>
<keyword evidence="12" id="KW-0902">Two-component regulatory system</keyword>
<dbReference type="AlphaFoldDB" id="A0A0A5G189"/>
<comment type="caution">
    <text evidence="17">The sequence shown here is derived from an EMBL/GenBank/DDBJ whole genome shotgun (WGS) entry which is preliminary data.</text>
</comment>
<dbReference type="STRING" id="1385511.GCA_000425225_01261"/>
<dbReference type="PROSITE" id="PS50885">
    <property type="entry name" value="HAMP"/>
    <property type="match status" value="1"/>
</dbReference>
<keyword evidence="8" id="KW-0547">Nucleotide-binding</keyword>
<dbReference type="SUPFAM" id="SSF55874">
    <property type="entry name" value="ATPase domain of HSP90 chaperone/DNA topoisomerase II/histidine kinase"/>
    <property type="match status" value="1"/>
</dbReference>
<keyword evidence="4" id="KW-1003">Cell membrane</keyword>
<dbReference type="InterPro" id="IPR004358">
    <property type="entry name" value="Sig_transdc_His_kin-like_C"/>
</dbReference>
<keyword evidence="7 14" id="KW-0812">Transmembrane</keyword>
<evidence type="ECO:0000256" key="2">
    <source>
        <dbReference type="ARBA" id="ARBA00004651"/>
    </source>
</evidence>
<dbReference type="eggNOG" id="COG5002">
    <property type="taxonomic scope" value="Bacteria"/>
</dbReference>
<reference evidence="17 18" key="1">
    <citation type="submission" date="2013-08" db="EMBL/GenBank/DDBJ databases">
        <authorList>
            <person name="Huang J."/>
            <person name="Wang G."/>
        </authorList>
    </citation>
    <scope>NUCLEOTIDE SEQUENCE [LARGE SCALE GENOMIC DNA]</scope>
    <source>
        <strain evidence="17 18">BH030004</strain>
    </source>
</reference>
<keyword evidence="13 14" id="KW-0472">Membrane</keyword>
<evidence type="ECO:0000313" key="17">
    <source>
        <dbReference type="EMBL" id="KGX84868.1"/>
    </source>
</evidence>
<evidence type="ECO:0000256" key="14">
    <source>
        <dbReference type="SAM" id="Phobius"/>
    </source>
</evidence>
<evidence type="ECO:0000256" key="3">
    <source>
        <dbReference type="ARBA" id="ARBA00012438"/>
    </source>
</evidence>
<dbReference type="InterPro" id="IPR003594">
    <property type="entry name" value="HATPase_dom"/>
</dbReference>
<dbReference type="CDD" id="cd00082">
    <property type="entry name" value="HisKA"/>
    <property type="match status" value="1"/>
</dbReference>
<proteinExistence type="predicted"/>
<evidence type="ECO:0000256" key="12">
    <source>
        <dbReference type="ARBA" id="ARBA00023012"/>
    </source>
</evidence>
<dbReference type="SUPFAM" id="SSF47384">
    <property type="entry name" value="Homodimeric domain of signal transducing histidine kinase"/>
    <property type="match status" value="1"/>
</dbReference>
<feature type="transmembrane region" description="Helical" evidence="14">
    <location>
        <begin position="20"/>
        <end position="44"/>
    </location>
</feature>
<feature type="domain" description="Histidine kinase" evidence="15">
    <location>
        <begin position="146"/>
        <end position="359"/>
    </location>
</feature>
<evidence type="ECO:0000256" key="13">
    <source>
        <dbReference type="ARBA" id="ARBA00023136"/>
    </source>
</evidence>
<dbReference type="Pfam" id="PF02518">
    <property type="entry name" value="HATPase_c"/>
    <property type="match status" value="1"/>
</dbReference>
<evidence type="ECO:0000259" key="15">
    <source>
        <dbReference type="PROSITE" id="PS50109"/>
    </source>
</evidence>
<dbReference type="RefSeq" id="WP_036842824.1">
    <property type="nucleotide sequence ID" value="NZ_AULJ01000012.1"/>
</dbReference>
<name>A0A0A5G189_9BACI</name>
<evidence type="ECO:0000256" key="6">
    <source>
        <dbReference type="ARBA" id="ARBA00022679"/>
    </source>
</evidence>